<evidence type="ECO:0000313" key="1">
    <source>
        <dbReference type="EMBL" id="ESA05397.1"/>
    </source>
</evidence>
<dbReference type="HOGENOM" id="CLU_2243048_0_0_1"/>
<accession>U9TD91</accession>
<protein>
    <submittedName>
        <fullName evidence="1">Uncharacterized protein</fullName>
    </submittedName>
</protein>
<name>U9TD91_RHIID</name>
<sequence length="105" mass="12069">WYHPISNSNLPQKGVMHWPSSSQSTPLQLPDTYCIIALARCAIHLPYFIRTRSSLLAFKLYNVMDHIIKANMTTLSNFKLSLKNLELQMVVMYNIVNQDVGFIVN</sequence>
<feature type="non-terminal residue" evidence="1">
    <location>
        <position position="1"/>
    </location>
</feature>
<reference evidence="1" key="1">
    <citation type="submission" date="2013-07" db="EMBL/GenBank/DDBJ databases">
        <title>The genome of an arbuscular mycorrhizal fungus provides insights into the evolution of the oldest plant symbiosis.</title>
        <authorList>
            <consortium name="DOE Joint Genome Institute"/>
            <person name="Tisserant E."/>
            <person name="Malbreil M."/>
            <person name="Kuo A."/>
            <person name="Kohler A."/>
            <person name="Symeonidi A."/>
            <person name="Balestrini R."/>
            <person name="Charron P."/>
            <person name="Duensing N."/>
            <person name="Frei-dit-Frey N."/>
            <person name="Gianinazzi-Pearson V."/>
            <person name="Gilbert B."/>
            <person name="Handa Y."/>
            <person name="Hijri M."/>
            <person name="Kaul R."/>
            <person name="Kawaguchi M."/>
            <person name="Krajinski F."/>
            <person name="Lammers P."/>
            <person name="Lapierre D."/>
            <person name="Masclaux F.G."/>
            <person name="Murat C."/>
            <person name="Morin E."/>
            <person name="Ndikumana S."/>
            <person name="Pagni M."/>
            <person name="Petitpierre D."/>
            <person name="Requena N."/>
            <person name="Rosikiewicz P."/>
            <person name="Riley R."/>
            <person name="Saito K."/>
            <person name="San Clemente H."/>
            <person name="Shapiro H."/>
            <person name="van Tuinen D."/>
            <person name="Becard G."/>
            <person name="Bonfante P."/>
            <person name="Paszkowski U."/>
            <person name="Shachar-Hill Y."/>
            <person name="Young J.P."/>
            <person name="Sanders I.R."/>
            <person name="Henrissat B."/>
            <person name="Rensing S.A."/>
            <person name="Grigoriev I.V."/>
            <person name="Corradi N."/>
            <person name="Roux C."/>
            <person name="Martin F."/>
        </authorList>
    </citation>
    <scope>NUCLEOTIDE SEQUENCE</scope>
    <source>
        <strain evidence="1">DAOM 197198</strain>
    </source>
</reference>
<dbReference type="AlphaFoldDB" id="U9TD91"/>
<dbReference type="EMBL" id="KI293066">
    <property type="protein sequence ID" value="ESA05397.1"/>
    <property type="molecule type" value="Genomic_DNA"/>
</dbReference>
<organism evidence="1">
    <name type="scientific">Rhizophagus irregularis (strain DAOM 181602 / DAOM 197198 / MUCL 43194)</name>
    <name type="common">Arbuscular mycorrhizal fungus</name>
    <name type="synonym">Glomus intraradices</name>
    <dbReference type="NCBI Taxonomy" id="747089"/>
    <lineage>
        <taxon>Eukaryota</taxon>
        <taxon>Fungi</taxon>
        <taxon>Fungi incertae sedis</taxon>
        <taxon>Mucoromycota</taxon>
        <taxon>Glomeromycotina</taxon>
        <taxon>Glomeromycetes</taxon>
        <taxon>Glomerales</taxon>
        <taxon>Glomeraceae</taxon>
        <taxon>Rhizophagus</taxon>
    </lineage>
</organism>
<gene>
    <name evidence="1" type="ORF">GLOINDRAFT_99741</name>
</gene>
<proteinExistence type="predicted"/>